<sequence length="341" mass="34903">MVSAASACADPEEDSSDGPVGVALIIKTETNPFFVAIQRGAQERANELGFDLTVTAGREDGDVDSQITAVDASIERGDKAILITPSGRGVDGALERAREAGVFVVALDTKPVDPDAADITFATDNFEAGRLIGAWSAAKMAGRPAVIAMLDLFGNRGVESDSGRNQGFLTGMGIPVADPEFKGDEAPSGDYAGGTYRVACRESTLGAEEGGRTAMDRCLAGNPDINLVYTINEPAASGAIEVLQRAGNSATVVSVDGGCDPGMSLVATGAIGATAQQYPLEMAIEGVDAVAAYLDDGTRPLPNHGIDMVATGVALVTDDPQPGVPSIDVTTGLERCWGAPA</sequence>
<comment type="similarity">
    <text evidence="2">Belongs to the bacterial solute-binding protein 2 family.</text>
</comment>
<evidence type="ECO:0000256" key="2">
    <source>
        <dbReference type="ARBA" id="ARBA00007639"/>
    </source>
</evidence>
<reference evidence="5 6" key="1">
    <citation type="journal article" date="2019" name="Emerg. Microbes Infect.">
        <title>Comprehensive subspecies identification of 175 nontuberculous mycobacteria species based on 7547 genomic profiles.</title>
        <authorList>
            <person name="Matsumoto Y."/>
            <person name="Kinjo T."/>
            <person name="Motooka D."/>
            <person name="Nabeya D."/>
            <person name="Jung N."/>
            <person name="Uechi K."/>
            <person name="Horii T."/>
            <person name="Iida T."/>
            <person name="Fujita J."/>
            <person name="Nakamura S."/>
        </authorList>
    </citation>
    <scope>NUCLEOTIDE SEQUENCE [LARGE SCALE GENOMIC DNA]</scope>
    <source>
        <strain evidence="5 6">JCM 30996</strain>
    </source>
</reference>
<dbReference type="PANTHER" id="PTHR46847:SF1">
    <property type="entry name" value="D-ALLOSE-BINDING PERIPLASMIC PROTEIN-RELATED"/>
    <property type="match status" value="1"/>
</dbReference>
<keyword evidence="3" id="KW-0732">Signal</keyword>
<dbReference type="Pfam" id="PF13407">
    <property type="entry name" value="Peripla_BP_4"/>
    <property type="match status" value="1"/>
</dbReference>
<dbReference type="InterPro" id="IPR025997">
    <property type="entry name" value="SBP_2_dom"/>
</dbReference>
<dbReference type="AlphaFoldDB" id="A0A7I9ZJL6"/>
<evidence type="ECO:0000256" key="1">
    <source>
        <dbReference type="ARBA" id="ARBA00004196"/>
    </source>
</evidence>
<dbReference type="Proteomes" id="UP000465304">
    <property type="component" value="Unassembled WGS sequence"/>
</dbReference>
<feature type="domain" description="Periplasmic binding protein" evidence="4">
    <location>
        <begin position="22"/>
        <end position="295"/>
    </location>
</feature>
<dbReference type="InterPro" id="IPR028082">
    <property type="entry name" value="Peripla_BP_I"/>
</dbReference>
<dbReference type="GO" id="GO:0030313">
    <property type="term" value="C:cell envelope"/>
    <property type="evidence" value="ECO:0007669"/>
    <property type="project" value="UniProtKB-SubCell"/>
</dbReference>
<dbReference type="EMBL" id="BLLB01000002">
    <property type="protein sequence ID" value="GFH00897.1"/>
    <property type="molecule type" value="Genomic_DNA"/>
</dbReference>
<keyword evidence="6" id="KW-1185">Reference proteome</keyword>
<evidence type="ECO:0000259" key="4">
    <source>
        <dbReference type="Pfam" id="PF13407"/>
    </source>
</evidence>
<dbReference type="GO" id="GO:0030246">
    <property type="term" value="F:carbohydrate binding"/>
    <property type="evidence" value="ECO:0007669"/>
    <property type="project" value="UniProtKB-ARBA"/>
</dbReference>
<protein>
    <submittedName>
        <fullName evidence="5">Sugar ABC transporter</fullName>
    </submittedName>
</protein>
<dbReference type="SUPFAM" id="SSF53822">
    <property type="entry name" value="Periplasmic binding protein-like I"/>
    <property type="match status" value="1"/>
</dbReference>
<evidence type="ECO:0000256" key="3">
    <source>
        <dbReference type="ARBA" id="ARBA00022729"/>
    </source>
</evidence>
<organism evidence="5 6">
    <name type="scientific">Mycolicibacterium hippocampi</name>
    <dbReference type="NCBI Taxonomy" id="659824"/>
    <lineage>
        <taxon>Bacteria</taxon>
        <taxon>Bacillati</taxon>
        <taxon>Actinomycetota</taxon>
        <taxon>Actinomycetes</taxon>
        <taxon>Mycobacteriales</taxon>
        <taxon>Mycobacteriaceae</taxon>
        <taxon>Mycolicibacterium</taxon>
    </lineage>
</organism>
<proteinExistence type="inferred from homology"/>
<name>A0A7I9ZJL6_9MYCO</name>
<evidence type="ECO:0000313" key="6">
    <source>
        <dbReference type="Proteomes" id="UP000465304"/>
    </source>
</evidence>
<evidence type="ECO:0000313" key="5">
    <source>
        <dbReference type="EMBL" id="GFH00897.1"/>
    </source>
</evidence>
<accession>A0A7I9ZJL6</accession>
<comment type="caution">
    <text evidence="5">The sequence shown here is derived from an EMBL/GenBank/DDBJ whole genome shotgun (WGS) entry which is preliminary data.</text>
</comment>
<gene>
    <name evidence="5" type="ORF">MHIP_13800</name>
</gene>
<comment type="subcellular location">
    <subcellularLocation>
        <location evidence="1">Cell envelope</location>
    </subcellularLocation>
</comment>
<dbReference type="PANTHER" id="PTHR46847">
    <property type="entry name" value="D-ALLOSE-BINDING PERIPLASMIC PROTEIN-RELATED"/>
    <property type="match status" value="1"/>
</dbReference>
<dbReference type="Gene3D" id="3.40.50.2300">
    <property type="match status" value="2"/>
</dbReference>